<reference evidence="1" key="2">
    <citation type="journal article" date="2015" name="Data Brief">
        <title>Shoot transcriptome of the giant reed, Arundo donax.</title>
        <authorList>
            <person name="Barrero R.A."/>
            <person name="Guerrero F.D."/>
            <person name="Moolhuijzen P."/>
            <person name="Goolsby J.A."/>
            <person name="Tidwell J."/>
            <person name="Bellgard S.E."/>
            <person name="Bellgard M.I."/>
        </authorList>
    </citation>
    <scope>NUCLEOTIDE SEQUENCE</scope>
    <source>
        <tissue evidence="1">Shoot tissue taken approximately 20 cm above the soil surface</tissue>
    </source>
</reference>
<evidence type="ECO:0000313" key="1">
    <source>
        <dbReference type="EMBL" id="JAE12813.1"/>
    </source>
</evidence>
<dbReference type="AlphaFoldDB" id="A0A0A9FWS3"/>
<proteinExistence type="predicted"/>
<name>A0A0A9FWS3_ARUDO</name>
<dbReference type="EMBL" id="GBRH01185083">
    <property type="protein sequence ID" value="JAE12813.1"/>
    <property type="molecule type" value="Transcribed_RNA"/>
</dbReference>
<sequence>MFGYLNQGNHIDLSRNVFSKKNIQIWFPMMLLRHLMYLF</sequence>
<protein>
    <submittedName>
        <fullName evidence="1">Uncharacterized protein</fullName>
    </submittedName>
</protein>
<accession>A0A0A9FWS3</accession>
<organism evidence="1">
    <name type="scientific">Arundo donax</name>
    <name type="common">Giant reed</name>
    <name type="synonym">Donax arundinaceus</name>
    <dbReference type="NCBI Taxonomy" id="35708"/>
    <lineage>
        <taxon>Eukaryota</taxon>
        <taxon>Viridiplantae</taxon>
        <taxon>Streptophyta</taxon>
        <taxon>Embryophyta</taxon>
        <taxon>Tracheophyta</taxon>
        <taxon>Spermatophyta</taxon>
        <taxon>Magnoliopsida</taxon>
        <taxon>Liliopsida</taxon>
        <taxon>Poales</taxon>
        <taxon>Poaceae</taxon>
        <taxon>PACMAD clade</taxon>
        <taxon>Arundinoideae</taxon>
        <taxon>Arundineae</taxon>
        <taxon>Arundo</taxon>
    </lineage>
</organism>
<reference evidence="1" key="1">
    <citation type="submission" date="2014-09" db="EMBL/GenBank/DDBJ databases">
        <authorList>
            <person name="Magalhaes I.L.F."/>
            <person name="Oliveira U."/>
            <person name="Santos F.R."/>
            <person name="Vidigal T.H.D.A."/>
            <person name="Brescovit A.D."/>
            <person name="Santos A.J."/>
        </authorList>
    </citation>
    <scope>NUCLEOTIDE SEQUENCE</scope>
    <source>
        <tissue evidence="1">Shoot tissue taken approximately 20 cm above the soil surface</tissue>
    </source>
</reference>